<gene>
    <name evidence="1" type="ORF">Q7514_24375</name>
</gene>
<keyword evidence="2" id="KW-1185">Reference proteome</keyword>
<dbReference type="RefSeq" id="WP_330135846.1">
    <property type="nucleotide sequence ID" value="NZ_JAUTXY010000014.1"/>
</dbReference>
<name>A0ABU7LGH6_9NOCA</name>
<accession>A0ABU7LGH6</accession>
<reference evidence="1 2" key="1">
    <citation type="submission" date="2023-07" db="EMBL/GenBank/DDBJ databases">
        <authorList>
            <person name="Girao M."/>
            <person name="Carvalho M.F."/>
        </authorList>
    </citation>
    <scope>NUCLEOTIDE SEQUENCE [LARGE SCALE GENOMIC DNA]</scope>
    <source>
        <strain evidence="1 2">YIM65754</strain>
    </source>
</reference>
<organism evidence="1 2">
    <name type="scientific">Rhodococcus artemisiae</name>
    <dbReference type="NCBI Taxonomy" id="714159"/>
    <lineage>
        <taxon>Bacteria</taxon>
        <taxon>Bacillati</taxon>
        <taxon>Actinomycetota</taxon>
        <taxon>Actinomycetes</taxon>
        <taxon>Mycobacteriales</taxon>
        <taxon>Nocardiaceae</taxon>
        <taxon>Rhodococcus</taxon>
    </lineage>
</organism>
<evidence type="ECO:0000313" key="2">
    <source>
        <dbReference type="Proteomes" id="UP001336020"/>
    </source>
</evidence>
<evidence type="ECO:0008006" key="3">
    <source>
        <dbReference type="Google" id="ProtNLM"/>
    </source>
</evidence>
<sequence length="79" mass="8535">MDTTARDELLASDQATPQMTFAWTFDNELTQWGGFPGAHTAEIYDIIEVMNQQLQTGADADTTVQDAVESINAIVGAVS</sequence>
<dbReference type="Proteomes" id="UP001336020">
    <property type="component" value="Unassembled WGS sequence"/>
</dbReference>
<comment type="caution">
    <text evidence="1">The sequence shown here is derived from an EMBL/GenBank/DDBJ whole genome shotgun (WGS) entry which is preliminary data.</text>
</comment>
<evidence type="ECO:0000313" key="1">
    <source>
        <dbReference type="EMBL" id="MEE2060661.1"/>
    </source>
</evidence>
<proteinExistence type="predicted"/>
<protein>
    <recommendedName>
        <fullName evidence="3">Extracellular solute-binding protein</fullName>
    </recommendedName>
</protein>
<dbReference type="EMBL" id="JAUTXY010000014">
    <property type="protein sequence ID" value="MEE2060661.1"/>
    <property type="molecule type" value="Genomic_DNA"/>
</dbReference>